<name>A0A9R1WEH7_LACSA</name>
<evidence type="ECO:0000313" key="1">
    <source>
        <dbReference type="EMBL" id="KAJ0221337.1"/>
    </source>
</evidence>
<evidence type="ECO:0000313" key="2">
    <source>
        <dbReference type="Proteomes" id="UP000235145"/>
    </source>
</evidence>
<comment type="caution">
    <text evidence="1">The sequence shown here is derived from an EMBL/GenBank/DDBJ whole genome shotgun (WGS) entry which is preliminary data.</text>
</comment>
<accession>A0A9R1WEH7</accession>
<dbReference type="EMBL" id="NBSK02000002">
    <property type="protein sequence ID" value="KAJ0221337.1"/>
    <property type="molecule type" value="Genomic_DNA"/>
</dbReference>
<dbReference type="Proteomes" id="UP000235145">
    <property type="component" value="Unassembled WGS sequence"/>
</dbReference>
<proteinExistence type="predicted"/>
<keyword evidence="2" id="KW-1185">Reference proteome</keyword>
<organism evidence="1 2">
    <name type="scientific">Lactuca sativa</name>
    <name type="common">Garden lettuce</name>
    <dbReference type="NCBI Taxonomy" id="4236"/>
    <lineage>
        <taxon>Eukaryota</taxon>
        <taxon>Viridiplantae</taxon>
        <taxon>Streptophyta</taxon>
        <taxon>Embryophyta</taxon>
        <taxon>Tracheophyta</taxon>
        <taxon>Spermatophyta</taxon>
        <taxon>Magnoliopsida</taxon>
        <taxon>eudicotyledons</taxon>
        <taxon>Gunneridae</taxon>
        <taxon>Pentapetalae</taxon>
        <taxon>asterids</taxon>
        <taxon>campanulids</taxon>
        <taxon>Asterales</taxon>
        <taxon>Asteraceae</taxon>
        <taxon>Cichorioideae</taxon>
        <taxon>Cichorieae</taxon>
        <taxon>Lactucinae</taxon>
        <taxon>Lactuca</taxon>
    </lineage>
</organism>
<evidence type="ECO:0008006" key="3">
    <source>
        <dbReference type="Google" id="ProtNLM"/>
    </source>
</evidence>
<reference evidence="1 2" key="1">
    <citation type="journal article" date="2017" name="Nat. Commun.">
        <title>Genome assembly with in vitro proximity ligation data and whole-genome triplication in lettuce.</title>
        <authorList>
            <person name="Reyes-Chin-Wo S."/>
            <person name="Wang Z."/>
            <person name="Yang X."/>
            <person name="Kozik A."/>
            <person name="Arikit S."/>
            <person name="Song C."/>
            <person name="Xia L."/>
            <person name="Froenicke L."/>
            <person name="Lavelle D.O."/>
            <person name="Truco M.J."/>
            <person name="Xia R."/>
            <person name="Zhu S."/>
            <person name="Xu C."/>
            <person name="Xu H."/>
            <person name="Xu X."/>
            <person name="Cox K."/>
            <person name="Korf I."/>
            <person name="Meyers B.C."/>
            <person name="Michelmore R.W."/>
        </authorList>
    </citation>
    <scope>NUCLEOTIDE SEQUENCE [LARGE SCALE GENOMIC DNA]</scope>
    <source>
        <strain evidence="2">cv. Salinas</strain>
        <tissue evidence="1">Seedlings</tissue>
    </source>
</reference>
<gene>
    <name evidence="1" type="ORF">LSAT_V11C200062370</name>
</gene>
<protein>
    <recommendedName>
        <fullName evidence="3">Flotillin-like</fullName>
    </recommendedName>
</protein>
<sequence>MNTLTQTEKLKAELLSKASVEYETKELYRKQKAAEAILYEKEKQVEAQKAMAEATLYSRQQVADSELYAKQKVMILFSFLFILFVNQLS</sequence>
<dbReference type="AlphaFoldDB" id="A0A9R1WEH7"/>